<evidence type="ECO:0000259" key="3">
    <source>
        <dbReference type="Pfam" id="PF07742"/>
    </source>
</evidence>
<gene>
    <name evidence="4" type="ORF">MSAN_02189200</name>
</gene>
<comment type="similarity">
    <text evidence="1">Belongs to the BTG family.</text>
</comment>
<dbReference type="AlphaFoldDB" id="A0A8H6XER0"/>
<evidence type="ECO:0000256" key="2">
    <source>
        <dbReference type="SAM" id="MobiDB-lite"/>
    </source>
</evidence>
<dbReference type="EMBL" id="JACAZH010000031">
    <property type="protein sequence ID" value="KAF7339737.1"/>
    <property type="molecule type" value="Genomic_DNA"/>
</dbReference>
<dbReference type="SUPFAM" id="SSF160696">
    <property type="entry name" value="BTG domain-like"/>
    <property type="match status" value="1"/>
</dbReference>
<feature type="compositionally biased region" description="Low complexity" evidence="2">
    <location>
        <begin position="274"/>
        <end position="320"/>
    </location>
</feature>
<dbReference type="InterPro" id="IPR002087">
    <property type="entry name" value="Anti_prolifrtn"/>
</dbReference>
<dbReference type="OrthoDB" id="19928at2759"/>
<dbReference type="Pfam" id="PF07742">
    <property type="entry name" value="BTG"/>
    <property type="match status" value="1"/>
</dbReference>
<keyword evidence="5" id="KW-1185">Reference proteome</keyword>
<proteinExistence type="inferred from homology"/>
<dbReference type="InterPro" id="IPR033332">
    <property type="entry name" value="BTG"/>
</dbReference>
<dbReference type="GO" id="GO:0005737">
    <property type="term" value="C:cytoplasm"/>
    <property type="evidence" value="ECO:0007669"/>
    <property type="project" value="TreeGrafter"/>
</dbReference>
<accession>A0A8H6XER0</accession>
<evidence type="ECO:0000313" key="4">
    <source>
        <dbReference type="EMBL" id="KAF7339737.1"/>
    </source>
</evidence>
<dbReference type="PANTHER" id="PTHR22978">
    <property type="entry name" value="B-CELL TRANSLOCATION GENE"/>
    <property type="match status" value="1"/>
</dbReference>
<protein>
    <submittedName>
        <fullName evidence="4">Anti-prolifrtn domain-containing protein</fullName>
    </submittedName>
</protein>
<feature type="region of interest" description="Disordered" evidence="2">
    <location>
        <begin position="274"/>
        <end position="338"/>
    </location>
</feature>
<dbReference type="InterPro" id="IPR036054">
    <property type="entry name" value="BTG-like_sf"/>
</dbReference>
<sequence>MRSGSSPLQLLPCLIDSRRNLHSLNCLFALSLTSSRLSRPSRLPTLVLRAHIIPHLSIAGRSSFACSPMSSASSLAATVAQAVSFLTRPLAKSYASSTIMKLQLVLEPSLTALYAPSWDITDPTRGSGRRCLTLSPHCLPPRTVYAACIAAGVQWFDWIALLGGREFDFFVDPGCISMRLDRREQLITIWADEIPSPTVPKRCGESRIQASINQQVEARARAYAAEKQQRTKTVAQQLLEDDSESDEQIFTMIADEIYAPTWVTPILTEFPKPRSISPLSTISSHSRSSSRSSNSSSGFSFSSVESSPSSSASRSSSDNSAPPKQSRRERARQARVFVDTSKNEVTPYDGGKTTVLTGAVMLGCPTKKPVAAPRPDHAHGWRMRL</sequence>
<dbReference type="GO" id="GO:0005634">
    <property type="term" value="C:nucleus"/>
    <property type="evidence" value="ECO:0007669"/>
    <property type="project" value="TreeGrafter"/>
</dbReference>
<comment type="caution">
    <text evidence="4">The sequence shown here is derived from an EMBL/GenBank/DDBJ whole genome shotgun (WGS) entry which is preliminary data.</text>
</comment>
<evidence type="ECO:0000313" key="5">
    <source>
        <dbReference type="Proteomes" id="UP000623467"/>
    </source>
</evidence>
<feature type="domain" description="Anti-proliferative protein" evidence="3">
    <location>
        <begin position="79"/>
        <end position="188"/>
    </location>
</feature>
<dbReference type="PANTHER" id="PTHR22978:SF22">
    <property type="entry name" value="BTG FAMILY PROTEIN"/>
    <property type="match status" value="1"/>
</dbReference>
<dbReference type="Gene3D" id="3.90.640.90">
    <property type="entry name" value="Anti-proliferative protein, N-terminal domain"/>
    <property type="match status" value="1"/>
</dbReference>
<name>A0A8H6XER0_9AGAR</name>
<evidence type="ECO:0000256" key="1">
    <source>
        <dbReference type="ARBA" id="ARBA00007989"/>
    </source>
</evidence>
<organism evidence="4 5">
    <name type="scientific">Mycena sanguinolenta</name>
    <dbReference type="NCBI Taxonomy" id="230812"/>
    <lineage>
        <taxon>Eukaryota</taxon>
        <taxon>Fungi</taxon>
        <taxon>Dikarya</taxon>
        <taxon>Basidiomycota</taxon>
        <taxon>Agaricomycotina</taxon>
        <taxon>Agaricomycetes</taxon>
        <taxon>Agaricomycetidae</taxon>
        <taxon>Agaricales</taxon>
        <taxon>Marasmiineae</taxon>
        <taxon>Mycenaceae</taxon>
        <taxon>Mycena</taxon>
    </lineage>
</organism>
<dbReference type="Proteomes" id="UP000623467">
    <property type="component" value="Unassembled WGS sequence"/>
</dbReference>
<reference evidence="4" key="1">
    <citation type="submission" date="2020-05" db="EMBL/GenBank/DDBJ databases">
        <title>Mycena genomes resolve the evolution of fungal bioluminescence.</title>
        <authorList>
            <person name="Tsai I.J."/>
        </authorList>
    </citation>
    <scope>NUCLEOTIDE SEQUENCE</scope>
    <source>
        <strain evidence="4">160909Yilan</strain>
    </source>
</reference>